<dbReference type="InterPro" id="IPR025659">
    <property type="entry name" value="Tubby-like_C"/>
</dbReference>
<protein>
    <recommendedName>
        <fullName evidence="4">Tubby C-terminal domain-containing protein</fullName>
    </recommendedName>
</protein>
<accession>A0A8J6E0T1</accession>
<feature type="region of interest" description="Disordered" evidence="1">
    <location>
        <begin position="166"/>
        <end position="201"/>
    </location>
</feature>
<proteinExistence type="predicted"/>
<feature type="region of interest" description="Disordered" evidence="1">
    <location>
        <begin position="423"/>
        <end position="446"/>
    </location>
</feature>
<name>A0A8J6E0T1_9EUKA</name>
<dbReference type="AlphaFoldDB" id="A0A8J6E0T1"/>
<feature type="compositionally biased region" description="Polar residues" evidence="1">
    <location>
        <begin position="426"/>
        <end position="446"/>
    </location>
</feature>
<evidence type="ECO:0000313" key="2">
    <source>
        <dbReference type="EMBL" id="KAG9395499.1"/>
    </source>
</evidence>
<dbReference type="EMBL" id="JAHDYR010000011">
    <property type="protein sequence ID" value="KAG9395499.1"/>
    <property type="molecule type" value="Genomic_DNA"/>
</dbReference>
<dbReference type="SUPFAM" id="SSF54518">
    <property type="entry name" value="Tubby C-terminal domain-like"/>
    <property type="match status" value="1"/>
</dbReference>
<evidence type="ECO:0008006" key="4">
    <source>
        <dbReference type="Google" id="ProtNLM"/>
    </source>
</evidence>
<organism evidence="2 3">
    <name type="scientific">Carpediemonas membranifera</name>
    <dbReference type="NCBI Taxonomy" id="201153"/>
    <lineage>
        <taxon>Eukaryota</taxon>
        <taxon>Metamonada</taxon>
        <taxon>Carpediemonas-like organisms</taxon>
        <taxon>Carpediemonas</taxon>
    </lineage>
</organism>
<reference evidence="2" key="1">
    <citation type="submission" date="2021-05" db="EMBL/GenBank/DDBJ databases">
        <title>A free-living protist that lacks canonical eukaryotic 1 DNA replication and segregation systems.</title>
        <authorList>
            <person name="Salas-Leiva D.E."/>
            <person name="Tromer E.C."/>
            <person name="Curtis B.A."/>
            <person name="Jerlstrom-Hultqvist J."/>
            <person name="Kolisko M."/>
            <person name="Yi Z."/>
            <person name="Salas-Leiva J.S."/>
            <person name="Gallot-Lavallee L."/>
            <person name="Kops G.J.P.L."/>
            <person name="Archibald J.M."/>
            <person name="Simpson A.G.B."/>
            <person name="Roger A.J."/>
        </authorList>
    </citation>
    <scope>NUCLEOTIDE SEQUENCE</scope>
    <source>
        <strain evidence="2">BICM</strain>
    </source>
</reference>
<evidence type="ECO:0000313" key="3">
    <source>
        <dbReference type="Proteomes" id="UP000717585"/>
    </source>
</evidence>
<dbReference type="Proteomes" id="UP000717585">
    <property type="component" value="Unassembled WGS sequence"/>
</dbReference>
<gene>
    <name evidence="2" type="ORF">J8273_3075</name>
</gene>
<comment type="caution">
    <text evidence="2">The sequence shown here is derived from an EMBL/GenBank/DDBJ whole genome shotgun (WGS) entry which is preliminary data.</text>
</comment>
<sequence length="545" mass="59501">MRIQPSSSRYQESEHARPVIVRRVSVGSRPPRNILPLQHRRLRDFDDYDSNDNIYDSHHEGEAPIVLQREMTKEIDRMYMIQETDDGKVHAELIMRSHQIHLEREKAESMNRIPTFNRRALPEQTTSCPIESTDAIGQTKDKIVALASHASTVMTSVMNRLGALTTSKTQAPDPGSPSEQGGRPATSPTIRMKRIGTSPPGELNTMAVGSALGHHSESSTDSILTETEDTTSTLPTPGGFTSAIPSPKLRLAAFLLSDPTDMSSECEPEDHEPGAGAVEMARWAPYADHTTHQRLLLDRSQLILFMGDAKDLVRFVYSRKTGRLGIHRWATLALHADKGSVVIFAKQTRSGTRMKFKLRQVQGTNKRSVELGSVTSNLTRTVFELRSGHATVARVNFQSGGLLSTAPILPVLTLLKTPKHGRAVGSNFSSPANSATGSPSSGTMSVSPPHVLEMPLVLPATFTARAPSKTETGYSLEMNGRCEMASSRNCIVDSPIDGLPVFVMGKRRDGRFNVDIRKPLSPLVGMALALAVAHSGKNILPSVEQ</sequence>
<keyword evidence="3" id="KW-1185">Reference proteome</keyword>
<evidence type="ECO:0000256" key="1">
    <source>
        <dbReference type="SAM" id="MobiDB-lite"/>
    </source>
</evidence>
<dbReference type="Gene3D" id="3.20.90.10">
    <property type="entry name" value="Tubby Protein, Chain A"/>
    <property type="match status" value="1"/>
</dbReference>